<reference evidence="1 2" key="1">
    <citation type="journal article" date="2017" name="Curr. Biol.">
        <title>The Evolution of Venom by Co-option of Single-Copy Genes.</title>
        <authorList>
            <person name="Martinson E.O."/>
            <person name="Mrinalini"/>
            <person name="Kelkar Y.D."/>
            <person name="Chang C.H."/>
            <person name="Werren J.H."/>
        </authorList>
    </citation>
    <scope>NUCLEOTIDE SEQUENCE [LARGE SCALE GENOMIC DNA]</scope>
    <source>
        <strain evidence="1 2">Alberta</strain>
        <tissue evidence="1">Whole body</tissue>
    </source>
</reference>
<dbReference type="Proteomes" id="UP000215335">
    <property type="component" value="Unassembled WGS sequence"/>
</dbReference>
<sequence length="126" mass="14771">GYKDCFISTTLTNTLEKNDRPPKTLKLIHHCLKNSMKNAFVLTNVKNNDSFLSNYLTNSQAPSETMEKNSHLCRKDVFFNKVKQLHGYNLKTLVNSDRIMNRYDKTKVGYQRFDGIEYYVHSFTIH</sequence>
<proteinExistence type="predicted"/>
<accession>A0A232F4P0</accession>
<evidence type="ECO:0000313" key="2">
    <source>
        <dbReference type="Proteomes" id="UP000215335"/>
    </source>
</evidence>
<dbReference type="OrthoDB" id="7679028at2759"/>
<protein>
    <submittedName>
        <fullName evidence="1">Uncharacterized protein</fullName>
    </submittedName>
</protein>
<feature type="non-terminal residue" evidence="1">
    <location>
        <position position="1"/>
    </location>
</feature>
<evidence type="ECO:0000313" key="1">
    <source>
        <dbReference type="EMBL" id="OXU25741.1"/>
    </source>
</evidence>
<keyword evidence="2" id="KW-1185">Reference proteome</keyword>
<name>A0A232F4P0_9HYME</name>
<organism evidence="1 2">
    <name type="scientific">Trichomalopsis sarcophagae</name>
    <dbReference type="NCBI Taxonomy" id="543379"/>
    <lineage>
        <taxon>Eukaryota</taxon>
        <taxon>Metazoa</taxon>
        <taxon>Ecdysozoa</taxon>
        <taxon>Arthropoda</taxon>
        <taxon>Hexapoda</taxon>
        <taxon>Insecta</taxon>
        <taxon>Pterygota</taxon>
        <taxon>Neoptera</taxon>
        <taxon>Endopterygota</taxon>
        <taxon>Hymenoptera</taxon>
        <taxon>Apocrita</taxon>
        <taxon>Proctotrupomorpha</taxon>
        <taxon>Chalcidoidea</taxon>
        <taxon>Pteromalidae</taxon>
        <taxon>Pteromalinae</taxon>
        <taxon>Trichomalopsis</taxon>
    </lineage>
</organism>
<dbReference type="EMBL" id="NNAY01000956">
    <property type="protein sequence ID" value="OXU25741.1"/>
    <property type="molecule type" value="Genomic_DNA"/>
</dbReference>
<gene>
    <name evidence="1" type="ORF">TSAR_000601</name>
</gene>
<dbReference type="AlphaFoldDB" id="A0A232F4P0"/>
<comment type="caution">
    <text evidence="1">The sequence shown here is derived from an EMBL/GenBank/DDBJ whole genome shotgun (WGS) entry which is preliminary data.</text>
</comment>